<dbReference type="Proteomes" id="UP000287171">
    <property type="component" value="Unassembled WGS sequence"/>
</dbReference>
<evidence type="ECO:0000259" key="5">
    <source>
        <dbReference type="PROSITE" id="PS50893"/>
    </source>
</evidence>
<dbReference type="FunFam" id="3.40.50.300:FF:000134">
    <property type="entry name" value="Iron-enterobactin ABC transporter ATP-binding protein"/>
    <property type="match status" value="1"/>
</dbReference>
<dbReference type="CDD" id="cd03214">
    <property type="entry name" value="ABC_Iron-Siderophores_B12_Hemin"/>
    <property type="match status" value="1"/>
</dbReference>
<dbReference type="GO" id="GO:0016887">
    <property type="term" value="F:ATP hydrolysis activity"/>
    <property type="evidence" value="ECO:0007669"/>
    <property type="project" value="InterPro"/>
</dbReference>
<dbReference type="AlphaFoldDB" id="A0A402B041"/>
<dbReference type="PROSITE" id="PS50893">
    <property type="entry name" value="ABC_TRANSPORTER_2"/>
    <property type="match status" value="1"/>
</dbReference>
<name>A0A402B041_9CHLR</name>
<keyword evidence="2" id="KW-0547">Nucleotide-binding</keyword>
<dbReference type="SMART" id="SM00382">
    <property type="entry name" value="AAA"/>
    <property type="match status" value="1"/>
</dbReference>
<protein>
    <submittedName>
        <fullName evidence="6">ABC transporter</fullName>
    </submittedName>
</protein>
<dbReference type="InterPro" id="IPR003593">
    <property type="entry name" value="AAA+_ATPase"/>
</dbReference>
<dbReference type="Pfam" id="PF00005">
    <property type="entry name" value="ABC_tran"/>
    <property type="match status" value="1"/>
</dbReference>
<dbReference type="PANTHER" id="PTHR42794">
    <property type="entry name" value="HEMIN IMPORT ATP-BINDING PROTEIN HMUV"/>
    <property type="match status" value="1"/>
</dbReference>
<dbReference type="GO" id="GO:0005524">
    <property type="term" value="F:ATP binding"/>
    <property type="evidence" value="ECO:0007669"/>
    <property type="project" value="UniProtKB-KW"/>
</dbReference>
<evidence type="ECO:0000313" key="7">
    <source>
        <dbReference type="Proteomes" id="UP000287171"/>
    </source>
</evidence>
<sequence length="461" mass="49807">MVESKKLVAVRPEPILEMQGISFGYKRQDLLYDVSVSVAPGEMIGLLGPNGSGKTTLLRLLSGVLQPRRGQILLQGRTLSQWGRRQAAQRIAVVPQELHMPFTYTVEQMVSLGRTPFTSSFFGSRKEHDSTIIQDAMQAAGVTSLSERIFNELSGGERQRVTVAMALAQQPSILLLDEPTAHLDIKYQIETLELVQQLNQDRKMTIIAAMHDLNLAARYFPRLILFQRGIVADASPAEVLEPGLLSRVYGVQVQIGILRGAEHLSVLPPAQAEEASKQSPHPAPAVHLIAGGGSGELMMRALADAHIPFSIGALNIGDSDHTLALRLAEDVITEQPYAPISEASMLKVRQRLQQVDVLLLCPTAIGPGNLLLMQEALRAAHNGLHIVLVTAPFNTTCVPGEELRAAGASIEQLLKSVAARDYTGGQGLHCFEQIVQAGAVIVDSVGVALEEVRKAAPSRAI</sequence>
<dbReference type="Gene3D" id="3.40.50.300">
    <property type="entry name" value="P-loop containing nucleotide triphosphate hydrolases"/>
    <property type="match status" value="1"/>
</dbReference>
<feature type="domain" description="ABC transporter" evidence="5">
    <location>
        <begin position="16"/>
        <end position="253"/>
    </location>
</feature>
<evidence type="ECO:0000256" key="3">
    <source>
        <dbReference type="ARBA" id="ARBA00022840"/>
    </source>
</evidence>
<keyword evidence="4" id="KW-1278">Translocase</keyword>
<dbReference type="PROSITE" id="PS00211">
    <property type="entry name" value="ABC_TRANSPORTER_1"/>
    <property type="match status" value="1"/>
</dbReference>
<evidence type="ECO:0000256" key="4">
    <source>
        <dbReference type="ARBA" id="ARBA00022967"/>
    </source>
</evidence>
<dbReference type="InterPro" id="IPR017871">
    <property type="entry name" value="ABC_transporter-like_CS"/>
</dbReference>
<comment type="caution">
    <text evidence="6">The sequence shown here is derived from an EMBL/GenBank/DDBJ whole genome shotgun (WGS) entry which is preliminary data.</text>
</comment>
<reference evidence="7" key="1">
    <citation type="submission" date="2018-12" db="EMBL/GenBank/DDBJ databases">
        <title>Tengunoibacter tsumagoiensis gen. nov., sp. nov., Dictyobacter kobayashii sp. nov., D. alpinus sp. nov., and D. joshuensis sp. nov. and description of Dictyobacteraceae fam. nov. within the order Ktedonobacterales isolated from Tengu-no-mugimeshi.</title>
        <authorList>
            <person name="Wang C.M."/>
            <person name="Zheng Y."/>
            <person name="Sakai Y."/>
            <person name="Toyoda A."/>
            <person name="Minakuchi Y."/>
            <person name="Abe K."/>
            <person name="Yokota A."/>
            <person name="Yabe S."/>
        </authorList>
    </citation>
    <scope>NUCLEOTIDE SEQUENCE [LARGE SCALE GENOMIC DNA]</scope>
    <source>
        <strain evidence="7">Uno16</strain>
    </source>
</reference>
<organism evidence="6 7">
    <name type="scientific">Dictyobacter alpinus</name>
    <dbReference type="NCBI Taxonomy" id="2014873"/>
    <lineage>
        <taxon>Bacteria</taxon>
        <taxon>Bacillati</taxon>
        <taxon>Chloroflexota</taxon>
        <taxon>Ktedonobacteria</taxon>
        <taxon>Ktedonobacterales</taxon>
        <taxon>Dictyobacteraceae</taxon>
        <taxon>Dictyobacter</taxon>
    </lineage>
</organism>
<evidence type="ECO:0000256" key="2">
    <source>
        <dbReference type="ARBA" id="ARBA00022741"/>
    </source>
</evidence>
<accession>A0A402B041</accession>
<evidence type="ECO:0000256" key="1">
    <source>
        <dbReference type="ARBA" id="ARBA00022448"/>
    </source>
</evidence>
<keyword evidence="3" id="KW-0067">ATP-binding</keyword>
<proteinExistence type="predicted"/>
<dbReference type="PANTHER" id="PTHR42794:SF1">
    <property type="entry name" value="HEMIN IMPORT ATP-BINDING PROTEIN HMUV"/>
    <property type="match status" value="1"/>
</dbReference>
<dbReference type="InterPro" id="IPR027417">
    <property type="entry name" value="P-loop_NTPase"/>
</dbReference>
<dbReference type="InterPro" id="IPR003439">
    <property type="entry name" value="ABC_transporter-like_ATP-bd"/>
</dbReference>
<dbReference type="OrthoDB" id="9787851at2"/>
<keyword evidence="1" id="KW-0813">Transport</keyword>
<gene>
    <name evidence="6" type="ORF">KDA_01820</name>
</gene>
<dbReference type="SUPFAM" id="SSF52540">
    <property type="entry name" value="P-loop containing nucleoside triphosphate hydrolases"/>
    <property type="match status" value="1"/>
</dbReference>
<dbReference type="EMBL" id="BIFT01000001">
    <property type="protein sequence ID" value="GCE24698.1"/>
    <property type="molecule type" value="Genomic_DNA"/>
</dbReference>
<dbReference type="RefSeq" id="WP_126625376.1">
    <property type="nucleotide sequence ID" value="NZ_BIFT01000001.1"/>
</dbReference>
<keyword evidence="7" id="KW-1185">Reference proteome</keyword>
<evidence type="ECO:0000313" key="6">
    <source>
        <dbReference type="EMBL" id="GCE24698.1"/>
    </source>
</evidence>